<dbReference type="Pfam" id="PF02872">
    <property type="entry name" value="5_nucleotid_C"/>
    <property type="match status" value="1"/>
</dbReference>
<dbReference type="SUPFAM" id="SSF53254">
    <property type="entry name" value="Phosphoglycerate mutase-like"/>
    <property type="match status" value="1"/>
</dbReference>
<dbReference type="SUPFAM" id="SSF56300">
    <property type="entry name" value="Metallo-dependent phosphatases"/>
    <property type="match status" value="1"/>
</dbReference>
<reference evidence="6" key="1">
    <citation type="journal article" date="2020" name="Stud. Mycol.">
        <title>101 Dothideomycetes genomes: a test case for predicting lifestyles and emergence of pathogens.</title>
        <authorList>
            <person name="Haridas S."/>
            <person name="Albert R."/>
            <person name="Binder M."/>
            <person name="Bloem J."/>
            <person name="Labutti K."/>
            <person name="Salamov A."/>
            <person name="Andreopoulos B."/>
            <person name="Baker S."/>
            <person name="Barry K."/>
            <person name="Bills G."/>
            <person name="Bluhm B."/>
            <person name="Cannon C."/>
            <person name="Castanera R."/>
            <person name="Culley D."/>
            <person name="Daum C."/>
            <person name="Ezra D."/>
            <person name="Gonzalez J."/>
            <person name="Henrissat B."/>
            <person name="Kuo A."/>
            <person name="Liang C."/>
            <person name="Lipzen A."/>
            <person name="Lutzoni F."/>
            <person name="Magnuson J."/>
            <person name="Mondo S."/>
            <person name="Nolan M."/>
            <person name="Ohm R."/>
            <person name="Pangilinan J."/>
            <person name="Park H.-J."/>
            <person name="Ramirez L."/>
            <person name="Alfaro M."/>
            <person name="Sun H."/>
            <person name="Tritt A."/>
            <person name="Yoshinaga Y."/>
            <person name="Zwiers L.-H."/>
            <person name="Turgeon B."/>
            <person name="Goodwin S."/>
            <person name="Spatafora J."/>
            <person name="Crous P."/>
            <person name="Grigoriev I."/>
        </authorList>
    </citation>
    <scope>NUCLEOTIDE SEQUENCE</scope>
    <source>
        <strain evidence="6">CBS 262.69</strain>
    </source>
</reference>
<dbReference type="InterPro" id="IPR041821">
    <property type="entry name" value="CG11883_N"/>
</dbReference>
<evidence type="ECO:0000256" key="2">
    <source>
        <dbReference type="ARBA" id="ARBA00022729"/>
    </source>
</evidence>
<evidence type="ECO:0000259" key="5">
    <source>
        <dbReference type="Pfam" id="PF02872"/>
    </source>
</evidence>
<gene>
    <name evidence="6" type="ORF">EJ06DRAFT_537921</name>
</gene>
<feature type="region of interest" description="Disordered" evidence="3">
    <location>
        <begin position="414"/>
        <end position="433"/>
    </location>
</feature>
<evidence type="ECO:0000259" key="4">
    <source>
        <dbReference type="Pfam" id="PF00149"/>
    </source>
</evidence>
<keyword evidence="2" id="KW-0732">Signal</keyword>
<dbReference type="Gene3D" id="3.60.21.10">
    <property type="match status" value="1"/>
</dbReference>
<dbReference type="InterPro" id="IPR004843">
    <property type="entry name" value="Calcineurin-like_PHP"/>
</dbReference>
<dbReference type="InterPro" id="IPR006179">
    <property type="entry name" value="5_nucleotidase/apyrase"/>
</dbReference>
<feature type="region of interest" description="Disordered" evidence="3">
    <location>
        <begin position="474"/>
        <end position="561"/>
    </location>
</feature>
<dbReference type="InterPro" id="IPR008334">
    <property type="entry name" value="5'-Nucleotdase_C"/>
</dbReference>
<dbReference type="SMART" id="SM00855">
    <property type="entry name" value="PGAM"/>
    <property type="match status" value="1"/>
</dbReference>
<dbReference type="InterPro" id="IPR036907">
    <property type="entry name" value="5'-Nucleotdase_C_sf"/>
</dbReference>
<protein>
    <recommendedName>
        <fullName evidence="8">Metallo-dependent phosphatase</fullName>
    </recommendedName>
</protein>
<dbReference type="PRINTS" id="PR01607">
    <property type="entry name" value="APYRASEFAMLY"/>
</dbReference>
<organism evidence="6 7">
    <name type="scientific">Trichodelitschia bisporula</name>
    <dbReference type="NCBI Taxonomy" id="703511"/>
    <lineage>
        <taxon>Eukaryota</taxon>
        <taxon>Fungi</taxon>
        <taxon>Dikarya</taxon>
        <taxon>Ascomycota</taxon>
        <taxon>Pezizomycotina</taxon>
        <taxon>Dothideomycetes</taxon>
        <taxon>Dothideomycetes incertae sedis</taxon>
        <taxon>Phaeotrichales</taxon>
        <taxon>Phaeotrichaceae</taxon>
        <taxon>Trichodelitschia</taxon>
    </lineage>
</organism>
<dbReference type="InterPro" id="IPR029052">
    <property type="entry name" value="Metallo-depent_PP-like"/>
</dbReference>
<feature type="region of interest" description="Disordered" evidence="3">
    <location>
        <begin position="61"/>
        <end position="102"/>
    </location>
</feature>
<dbReference type="Gene3D" id="3.40.50.1240">
    <property type="entry name" value="Phosphoglycerate mutase-like"/>
    <property type="match status" value="1"/>
</dbReference>
<keyword evidence="7" id="KW-1185">Reference proteome</keyword>
<feature type="compositionally biased region" description="Polar residues" evidence="3">
    <location>
        <begin position="65"/>
        <end position="87"/>
    </location>
</feature>
<evidence type="ECO:0000256" key="3">
    <source>
        <dbReference type="SAM" id="MobiDB-lite"/>
    </source>
</evidence>
<dbReference type="Pfam" id="PF00149">
    <property type="entry name" value="Metallophos"/>
    <property type="match status" value="1"/>
</dbReference>
<dbReference type="AlphaFoldDB" id="A0A6G1HWC5"/>
<evidence type="ECO:0000313" key="7">
    <source>
        <dbReference type="Proteomes" id="UP000799640"/>
    </source>
</evidence>
<evidence type="ECO:0008006" key="8">
    <source>
        <dbReference type="Google" id="ProtNLM"/>
    </source>
</evidence>
<dbReference type="InterPro" id="IPR029033">
    <property type="entry name" value="His_PPase_superfam"/>
</dbReference>
<dbReference type="InterPro" id="IPR013078">
    <property type="entry name" value="His_Pase_superF_clade-1"/>
</dbReference>
<feature type="compositionally biased region" description="Basic and acidic residues" evidence="3">
    <location>
        <begin position="1101"/>
        <end position="1116"/>
    </location>
</feature>
<dbReference type="Proteomes" id="UP000799640">
    <property type="component" value="Unassembled WGS sequence"/>
</dbReference>
<feature type="domain" description="Calcineurin-like phosphoesterase" evidence="4">
    <location>
        <begin position="590"/>
        <end position="804"/>
    </location>
</feature>
<evidence type="ECO:0000256" key="1">
    <source>
        <dbReference type="ARBA" id="ARBA00006654"/>
    </source>
</evidence>
<dbReference type="PANTHER" id="PTHR11575:SF48">
    <property type="entry name" value="5'-NUCLEOTIDASE"/>
    <property type="match status" value="1"/>
</dbReference>
<dbReference type="GO" id="GO:0009166">
    <property type="term" value="P:nucleotide catabolic process"/>
    <property type="evidence" value="ECO:0007669"/>
    <property type="project" value="InterPro"/>
</dbReference>
<name>A0A6G1HWC5_9PEZI</name>
<dbReference type="PANTHER" id="PTHR11575">
    <property type="entry name" value="5'-NUCLEOTIDASE-RELATED"/>
    <property type="match status" value="1"/>
</dbReference>
<proteinExistence type="inferred from homology"/>
<dbReference type="GO" id="GO:0016787">
    <property type="term" value="F:hydrolase activity"/>
    <property type="evidence" value="ECO:0007669"/>
    <property type="project" value="InterPro"/>
</dbReference>
<feature type="compositionally biased region" description="Low complexity" evidence="3">
    <location>
        <begin position="498"/>
        <end position="540"/>
    </location>
</feature>
<sequence>MARAPDVILIARHGTRLDLTQPNWHLSSPTPYDPPLTYGGWNQSKALGVRVAKILHARAHAAGRDTQNGSKNNTPDISPLGTPSDNGSIKKETRRKPRRQKVVVHTSPFLRCVQTSVALCAGIAQATQEHRHKERRRSTHVRRRSRDVNIELTDAGAFEDHNEIVKPVLRVDAFLGEWLSPDYFEAITPPPDSALMMAAAKAGLLQHEEIEVFRPSNAGVGYFPGGWSAGGTDKPGGALAQVWPSSHRSNSFSGGSSDTKVVASAFLHTPTGYDAPVPTYAISPADPIPRGYVAHARDACAAVDIHWDSTKLPQNWGDGGTLPEEWSAMHRRFRRGLQGVVGWYSGHRLEFHPDSEDAMTFKEEEQSHNDDDYDLVVVLVTHSAGCNALIGGLTNQPVLLDAGLTSLTMAVRKPNAPESTLPTRPHPDRLLSDSGLAGQYSVPILASTDHLRVTPDAGRLTSLPSTRLVQSIPTYPRLHPEMAPPRPSNSALGSIRRASATPSATPSSASLSRGGSTGGTWSAASASASASAVTSRSSSGLWSRPVVGGGNGGGEKEKEKDTAHVVSVLPDNAVTVHAPDPAPTSPPTVRILHFNDVYHVDASSAEPVGGISRFQAAVNYYRSSAEYASQPDLVTVFSGDAFNPSLESSVTKGAHMVPVLNNIGTDVACVGNHDLDFGVAQFEHLSKQCHFPWLLANVLDPGLGPDVPLGHARKTHLHTTSSGLKIGFIGLAEKEWLETINSLPPDLIFQEPATVAAELVPGLRAEGAEIVVAITHMREPNDWKLAEEVESGLLDLVLGGHDHFYAHKETNGVHVLRSGSDFKQLSYLEGWKSEHGPWAWRISRRDITSSYPQDAAAVELVRQLTNTLHKKLDRPIGYTAQPLDARFTTVRTRESNIGNFVADVMRSYYGGDACLMAAGTIRGDQIYGPGVLKLRDIMNCFPFEDPVVVIRVTGKALHEALENSVALYPALEGRFPQVSNITFSFNPSLARGSRVTHVAVGDAPLDPKREYTLVTRGYMARGKDGYSSLLIRAEGGETEEVVSEENGVLISTLLRQYFLSLKVLGRWRRWGGGLETHWAAVQESLVKGGAGGLVDGTAGARAREGGDAGKGKVGKEIRETELNLSDDDDEAPERAVCSAASGMRELDERERGLARRVVRKWWRVAGLKGEPGVGEGWGEGEFVVNWTKAIAPRVEGRIKLVGKEEKK</sequence>
<dbReference type="Gene3D" id="3.90.780.10">
    <property type="entry name" value="5'-Nucleotidase, C-terminal domain"/>
    <property type="match status" value="1"/>
</dbReference>
<dbReference type="EMBL" id="ML996695">
    <property type="protein sequence ID" value="KAF2400320.1"/>
    <property type="molecule type" value="Genomic_DNA"/>
</dbReference>
<feature type="domain" description="5'-Nucleotidase C-terminal" evidence="5">
    <location>
        <begin position="876"/>
        <end position="1027"/>
    </location>
</feature>
<evidence type="ECO:0000313" key="6">
    <source>
        <dbReference type="EMBL" id="KAF2400320.1"/>
    </source>
</evidence>
<dbReference type="OrthoDB" id="10252235at2759"/>
<dbReference type="SUPFAM" id="SSF55816">
    <property type="entry name" value="5'-nucleotidase (syn. UDP-sugar hydrolase), C-terminal domain"/>
    <property type="match status" value="1"/>
</dbReference>
<feature type="region of interest" description="Disordered" evidence="3">
    <location>
        <begin position="1097"/>
        <end position="1116"/>
    </location>
</feature>
<accession>A0A6G1HWC5</accession>
<feature type="compositionally biased region" description="Basic residues" evidence="3">
    <location>
        <begin position="92"/>
        <end position="102"/>
    </location>
</feature>
<comment type="similarity">
    <text evidence="1">Belongs to the 5'-nucleotidase family.</text>
</comment>
<dbReference type="CDD" id="cd07406">
    <property type="entry name" value="MPP_CG11883_N"/>
    <property type="match status" value="1"/>
</dbReference>